<sequence>MEYITHRKVKADRMMEADAQKMLMLLTILPKCSRFYEWVNGSLSPLGVPDAKICRTPPDTPEHKREGQFGTPGAFPKGFKEILDKEGPTGFAKALRNHRGLLITDTSFRDAHQSLLATRVRTKDLLRIAPHIAHHMSGLRSIENWGGNAA</sequence>
<dbReference type="GO" id="GO:0004736">
    <property type="term" value="F:pyruvate carboxylase activity"/>
    <property type="evidence" value="ECO:0007669"/>
    <property type="project" value="TreeGrafter"/>
</dbReference>
<dbReference type="SUPFAM" id="SSF51569">
    <property type="entry name" value="Aldolase"/>
    <property type="match status" value="1"/>
</dbReference>
<organism evidence="2 3">
    <name type="scientific">Ancylostoma duodenale</name>
    <dbReference type="NCBI Taxonomy" id="51022"/>
    <lineage>
        <taxon>Eukaryota</taxon>
        <taxon>Metazoa</taxon>
        <taxon>Ecdysozoa</taxon>
        <taxon>Nematoda</taxon>
        <taxon>Chromadorea</taxon>
        <taxon>Rhabditida</taxon>
        <taxon>Rhabditina</taxon>
        <taxon>Rhabditomorpha</taxon>
        <taxon>Strongyloidea</taxon>
        <taxon>Ancylostomatidae</taxon>
        <taxon>Ancylostomatinae</taxon>
        <taxon>Ancylostoma</taxon>
    </lineage>
</organism>
<dbReference type="PANTHER" id="PTHR43778">
    <property type="entry name" value="PYRUVATE CARBOXYLASE"/>
    <property type="match status" value="1"/>
</dbReference>
<dbReference type="PROSITE" id="PS50991">
    <property type="entry name" value="PYR_CT"/>
    <property type="match status" value="1"/>
</dbReference>
<protein>
    <recommendedName>
        <fullName evidence="1">Pyruvate carboxyltransferase domain-containing protein</fullName>
    </recommendedName>
</protein>
<dbReference type="PANTHER" id="PTHR43778:SF2">
    <property type="entry name" value="PYRUVATE CARBOXYLASE, MITOCHONDRIAL"/>
    <property type="match status" value="1"/>
</dbReference>
<dbReference type="GO" id="GO:0006094">
    <property type="term" value="P:gluconeogenesis"/>
    <property type="evidence" value="ECO:0007669"/>
    <property type="project" value="TreeGrafter"/>
</dbReference>
<proteinExistence type="predicted"/>
<evidence type="ECO:0000313" key="2">
    <source>
        <dbReference type="EMBL" id="KIH58093.1"/>
    </source>
</evidence>
<dbReference type="OrthoDB" id="196847at2759"/>
<dbReference type="EMBL" id="KN733537">
    <property type="protein sequence ID" value="KIH58093.1"/>
    <property type="molecule type" value="Genomic_DNA"/>
</dbReference>
<dbReference type="InterPro" id="IPR013785">
    <property type="entry name" value="Aldolase_TIM"/>
</dbReference>
<evidence type="ECO:0000259" key="1">
    <source>
        <dbReference type="PROSITE" id="PS50991"/>
    </source>
</evidence>
<dbReference type="AlphaFoldDB" id="A0A0C2CN20"/>
<dbReference type="GO" id="GO:0005737">
    <property type="term" value="C:cytoplasm"/>
    <property type="evidence" value="ECO:0007669"/>
    <property type="project" value="TreeGrafter"/>
</dbReference>
<gene>
    <name evidence="2" type="ORF">ANCDUO_11708</name>
</gene>
<dbReference type="InterPro" id="IPR055268">
    <property type="entry name" value="PCB-like"/>
</dbReference>
<dbReference type="Gene3D" id="3.20.20.70">
    <property type="entry name" value="Aldolase class I"/>
    <property type="match status" value="1"/>
</dbReference>
<feature type="domain" description="Pyruvate carboxyltransferase" evidence="1">
    <location>
        <begin position="101"/>
        <end position="150"/>
    </location>
</feature>
<dbReference type="Proteomes" id="UP000054047">
    <property type="component" value="Unassembled WGS sequence"/>
</dbReference>
<dbReference type="InterPro" id="IPR000891">
    <property type="entry name" value="PYR_CT"/>
</dbReference>
<keyword evidence="3" id="KW-1185">Reference proteome</keyword>
<evidence type="ECO:0000313" key="3">
    <source>
        <dbReference type="Proteomes" id="UP000054047"/>
    </source>
</evidence>
<name>A0A0C2CN20_9BILA</name>
<accession>A0A0C2CN20</accession>
<reference evidence="2 3" key="1">
    <citation type="submission" date="2013-12" db="EMBL/GenBank/DDBJ databases">
        <title>Draft genome of the parsitic nematode Ancylostoma duodenale.</title>
        <authorList>
            <person name="Mitreva M."/>
        </authorList>
    </citation>
    <scope>NUCLEOTIDE SEQUENCE [LARGE SCALE GENOMIC DNA]</scope>
    <source>
        <strain evidence="2 3">Zhejiang</strain>
    </source>
</reference>